<name>A0AAD7HD76_9AGAR</name>
<comment type="caution">
    <text evidence="3">The sequence shown here is derived from an EMBL/GenBank/DDBJ whole genome shotgun (WGS) entry which is preliminary data.</text>
</comment>
<reference evidence="3" key="1">
    <citation type="submission" date="2023-03" db="EMBL/GenBank/DDBJ databases">
        <title>Massive genome expansion in bonnet fungi (Mycena s.s.) driven by repeated elements and novel gene families across ecological guilds.</title>
        <authorList>
            <consortium name="Lawrence Berkeley National Laboratory"/>
            <person name="Harder C.B."/>
            <person name="Miyauchi S."/>
            <person name="Viragh M."/>
            <person name="Kuo A."/>
            <person name="Thoen E."/>
            <person name="Andreopoulos B."/>
            <person name="Lu D."/>
            <person name="Skrede I."/>
            <person name="Drula E."/>
            <person name="Henrissat B."/>
            <person name="Morin E."/>
            <person name="Kohler A."/>
            <person name="Barry K."/>
            <person name="LaButti K."/>
            <person name="Morin E."/>
            <person name="Salamov A."/>
            <person name="Lipzen A."/>
            <person name="Mereny Z."/>
            <person name="Hegedus B."/>
            <person name="Baldrian P."/>
            <person name="Stursova M."/>
            <person name="Weitz H."/>
            <person name="Taylor A."/>
            <person name="Grigoriev I.V."/>
            <person name="Nagy L.G."/>
            <person name="Martin F."/>
            <person name="Kauserud H."/>
        </authorList>
    </citation>
    <scope>NUCLEOTIDE SEQUENCE</scope>
    <source>
        <strain evidence="3">CBHHK182m</strain>
    </source>
</reference>
<organism evidence="3 4">
    <name type="scientific">Mycena metata</name>
    <dbReference type="NCBI Taxonomy" id="1033252"/>
    <lineage>
        <taxon>Eukaryota</taxon>
        <taxon>Fungi</taxon>
        <taxon>Dikarya</taxon>
        <taxon>Basidiomycota</taxon>
        <taxon>Agaricomycotina</taxon>
        <taxon>Agaricomycetes</taxon>
        <taxon>Agaricomycetidae</taxon>
        <taxon>Agaricales</taxon>
        <taxon>Marasmiineae</taxon>
        <taxon>Mycenaceae</taxon>
        <taxon>Mycena</taxon>
    </lineage>
</organism>
<evidence type="ECO:0000256" key="1">
    <source>
        <dbReference type="SAM" id="Phobius"/>
    </source>
</evidence>
<dbReference type="AlphaFoldDB" id="A0AAD7HD76"/>
<keyword evidence="1" id="KW-0812">Transmembrane</keyword>
<proteinExistence type="predicted"/>
<keyword evidence="4" id="KW-1185">Reference proteome</keyword>
<sequence>MSDTPVWIARSPIRTSSNCSAVSSPCGVWMLITRCKVEAGVVLWMLYILAHTSQTGSGSDGLESIATVGDGLTAFIVALLLLLSTALNFAMDSCGPFLYTALNVSKSG</sequence>
<dbReference type="EMBL" id="JARKIB010000503">
    <property type="protein sequence ID" value="KAJ7703376.1"/>
    <property type="molecule type" value="Genomic_DNA"/>
</dbReference>
<accession>A0AAD7HD76</accession>
<gene>
    <name evidence="3" type="ORF">B0H16DRAFT_1610568</name>
    <name evidence="2" type="ORF">B0H16DRAFT_1638889</name>
</gene>
<keyword evidence="1" id="KW-1133">Transmembrane helix</keyword>
<dbReference type="EMBL" id="JARKIB010000273">
    <property type="protein sequence ID" value="KAJ7717720.1"/>
    <property type="molecule type" value="Genomic_DNA"/>
</dbReference>
<evidence type="ECO:0000313" key="3">
    <source>
        <dbReference type="EMBL" id="KAJ7717720.1"/>
    </source>
</evidence>
<keyword evidence="1" id="KW-0472">Membrane</keyword>
<evidence type="ECO:0000313" key="4">
    <source>
        <dbReference type="Proteomes" id="UP001215598"/>
    </source>
</evidence>
<evidence type="ECO:0000313" key="2">
    <source>
        <dbReference type="EMBL" id="KAJ7703376.1"/>
    </source>
</evidence>
<feature type="transmembrane region" description="Helical" evidence="1">
    <location>
        <begin position="72"/>
        <end position="90"/>
    </location>
</feature>
<protein>
    <submittedName>
        <fullName evidence="3">Uncharacterized protein</fullName>
    </submittedName>
</protein>
<dbReference type="Proteomes" id="UP001215598">
    <property type="component" value="Unassembled WGS sequence"/>
</dbReference>